<dbReference type="InterPro" id="IPR006016">
    <property type="entry name" value="UspA"/>
</dbReference>
<comment type="similarity">
    <text evidence="1">Belongs to the universal stress protein A family.</text>
</comment>
<organism evidence="3 4">
    <name type="scientific">Flagellimonas allohymeniacidonis</name>
    <dbReference type="NCBI Taxonomy" id="2517819"/>
    <lineage>
        <taxon>Bacteria</taxon>
        <taxon>Pseudomonadati</taxon>
        <taxon>Bacteroidota</taxon>
        <taxon>Flavobacteriia</taxon>
        <taxon>Flavobacteriales</taxon>
        <taxon>Flavobacteriaceae</taxon>
        <taxon>Flagellimonas</taxon>
    </lineage>
</organism>
<dbReference type="CDD" id="cd00293">
    <property type="entry name" value="USP-like"/>
    <property type="match status" value="1"/>
</dbReference>
<dbReference type="Gene3D" id="3.40.50.12370">
    <property type="match status" value="1"/>
</dbReference>
<evidence type="ECO:0000256" key="1">
    <source>
        <dbReference type="ARBA" id="ARBA00008791"/>
    </source>
</evidence>
<dbReference type="PANTHER" id="PTHR46268:SF6">
    <property type="entry name" value="UNIVERSAL STRESS PROTEIN UP12"/>
    <property type="match status" value="1"/>
</dbReference>
<dbReference type="Pfam" id="PF00582">
    <property type="entry name" value="Usp"/>
    <property type="match status" value="1"/>
</dbReference>
<dbReference type="SUPFAM" id="SSF52402">
    <property type="entry name" value="Adenine nucleotide alpha hydrolases-like"/>
    <property type="match status" value="2"/>
</dbReference>
<protein>
    <submittedName>
        <fullName evidence="3">Universal stress protein</fullName>
    </submittedName>
</protein>
<dbReference type="AlphaFoldDB" id="A0A4Q8QGQ2"/>
<accession>A0A4Q8QGQ2</accession>
<dbReference type="PANTHER" id="PTHR46268">
    <property type="entry name" value="STRESS RESPONSE PROTEIN NHAX"/>
    <property type="match status" value="1"/>
</dbReference>
<proteinExistence type="inferred from homology"/>
<evidence type="ECO:0000313" key="4">
    <source>
        <dbReference type="Proteomes" id="UP000291981"/>
    </source>
</evidence>
<reference evidence="3 4" key="1">
    <citation type="submission" date="2019-02" db="EMBL/GenBank/DDBJ databases">
        <title>Draft genome sequence of Muricauda sp. 176CP4-71.</title>
        <authorList>
            <person name="Park J.-S."/>
        </authorList>
    </citation>
    <scope>NUCLEOTIDE SEQUENCE [LARGE SCALE GENOMIC DNA]</scope>
    <source>
        <strain evidence="3 4">176CP4-71</strain>
    </source>
</reference>
<sequence length="282" mass="32151">MNKRVLIPTDFSQNAFNAIRYGMQLYSDQECDFYLLNAFQVNMYTLDNMMVPEPGNTAYETAKKQSEDGFEKLNALLKVQAENPKHRFHTISTFNSLSEAIRNVIAKKDIDLVIMGTKGFTGSDKVAFGTNTVNVMEKIVECPVMAVPENYDYAPPKKIVFPTDYKTDFKRRELKYLLEIAQLHDAQIHVLHVEKGSGLNKAQKNNKTLLEEILQGSDFQNHTLSKVKVHEGVFSFIEEQHCEMVVFVNKKHWFFGSILSNPLVKSLGYDATVPILELNDNT</sequence>
<keyword evidence="4" id="KW-1185">Reference proteome</keyword>
<dbReference type="EMBL" id="SGIU01000001">
    <property type="protein sequence ID" value="TAI49752.1"/>
    <property type="molecule type" value="Genomic_DNA"/>
</dbReference>
<dbReference type="OrthoDB" id="9788959at2"/>
<comment type="caution">
    <text evidence="3">The sequence shown here is derived from an EMBL/GenBank/DDBJ whole genome shotgun (WGS) entry which is preliminary data.</text>
</comment>
<name>A0A4Q8QGQ2_9FLAO</name>
<evidence type="ECO:0000259" key="2">
    <source>
        <dbReference type="Pfam" id="PF00582"/>
    </source>
</evidence>
<gene>
    <name evidence="3" type="ORF">EW142_08125</name>
</gene>
<dbReference type="RefSeq" id="WP_130612241.1">
    <property type="nucleotide sequence ID" value="NZ_SGIU01000001.1"/>
</dbReference>
<dbReference type="PRINTS" id="PR01438">
    <property type="entry name" value="UNVRSLSTRESS"/>
</dbReference>
<evidence type="ECO:0000313" key="3">
    <source>
        <dbReference type="EMBL" id="TAI49752.1"/>
    </source>
</evidence>
<dbReference type="InterPro" id="IPR006015">
    <property type="entry name" value="Universal_stress_UspA"/>
</dbReference>
<dbReference type="Proteomes" id="UP000291981">
    <property type="component" value="Unassembled WGS sequence"/>
</dbReference>
<feature type="domain" description="UspA" evidence="2">
    <location>
        <begin position="1"/>
        <end position="148"/>
    </location>
</feature>